<dbReference type="KEGG" id="mgin:FRZ54_09950"/>
<evidence type="ECO:0000313" key="1">
    <source>
        <dbReference type="EMBL" id="QEC62886.1"/>
    </source>
</evidence>
<accession>A0A5B8UWW3</accession>
<dbReference type="RefSeq" id="WP_147031463.1">
    <property type="nucleotide sequence ID" value="NZ_CP042436.1"/>
</dbReference>
<keyword evidence="2" id="KW-1185">Reference proteome</keyword>
<protein>
    <recommendedName>
        <fullName evidence="3">RHS repeat protein</fullName>
    </recommendedName>
</protein>
<dbReference type="AlphaFoldDB" id="A0A5B8UWW3"/>
<proteinExistence type="predicted"/>
<dbReference type="OrthoDB" id="1450780at2"/>
<evidence type="ECO:0000313" key="2">
    <source>
        <dbReference type="Proteomes" id="UP000321479"/>
    </source>
</evidence>
<name>A0A5B8UWW3_9SPHI</name>
<gene>
    <name evidence="1" type="ORF">FRZ54_09950</name>
</gene>
<evidence type="ECO:0008006" key="3">
    <source>
        <dbReference type="Google" id="ProtNLM"/>
    </source>
</evidence>
<dbReference type="Gene3D" id="2.180.10.10">
    <property type="entry name" value="RHS repeat-associated core"/>
    <property type="match status" value="1"/>
</dbReference>
<organism evidence="1 2">
    <name type="scientific">Mucilaginibacter ginsenosidivorans</name>
    <dbReference type="NCBI Taxonomy" id="398053"/>
    <lineage>
        <taxon>Bacteria</taxon>
        <taxon>Pseudomonadati</taxon>
        <taxon>Bacteroidota</taxon>
        <taxon>Sphingobacteriia</taxon>
        <taxon>Sphingobacteriales</taxon>
        <taxon>Sphingobacteriaceae</taxon>
        <taxon>Mucilaginibacter</taxon>
    </lineage>
</organism>
<dbReference type="Proteomes" id="UP000321479">
    <property type="component" value="Chromosome"/>
</dbReference>
<dbReference type="EMBL" id="CP042436">
    <property type="protein sequence ID" value="QEC62886.1"/>
    <property type="molecule type" value="Genomic_DNA"/>
</dbReference>
<sequence length="195" mass="23236">MKQLQETYRESKENGLETDITDFDIRGNPTQSKKTGGCGCSAKYEYRYDKNGKKLELAIKNDQRLFPFTYKYDTSGRIVQETVDTKMLKLNSDNEVMQDKFFYKYDASGNRIQEDYYFEQEHRYRILYRYNGNHLLIGEEYFYGDDKKPTTQTSYHYTAFDAKGNWLRRVGDVKDFGPPRQEIPEPVVIRKITYY</sequence>
<reference evidence="1 2" key="1">
    <citation type="journal article" date="2017" name="Curr. Microbiol.">
        <title>Mucilaginibacter ginsenosidivorans sp. nov., Isolated from Soil of Ginseng Field.</title>
        <authorList>
            <person name="Kim M.M."/>
            <person name="Siddiqi M.Z."/>
            <person name="Im W.T."/>
        </authorList>
    </citation>
    <scope>NUCLEOTIDE SEQUENCE [LARGE SCALE GENOMIC DNA]</scope>
    <source>
        <strain evidence="1 2">Gsoil 3017</strain>
    </source>
</reference>